<proteinExistence type="inferred from homology"/>
<gene>
    <name evidence="3" type="primary">PARPA_10396.1 scaffold 40272</name>
</gene>
<organism evidence="3 4">
    <name type="scientific">Parasitella parasitica</name>
    <dbReference type="NCBI Taxonomy" id="35722"/>
    <lineage>
        <taxon>Eukaryota</taxon>
        <taxon>Fungi</taxon>
        <taxon>Fungi incertae sedis</taxon>
        <taxon>Mucoromycota</taxon>
        <taxon>Mucoromycotina</taxon>
        <taxon>Mucoromycetes</taxon>
        <taxon>Mucorales</taxon>
        <taxon>Mucorineae</taxon>
        <taxon>Mucoraceae</taxon>
        <taxon>Parasitella</taxon>
    </lineage>
</organism>
<dbReference type="PROSITE" id="PS01013">
    <property type="entry name" value="OSBP"/>
    <property type="match status" value="1"/>
</dbReference>
<dbReference type="InterPro" id="IPR000648">
    <property type="entry name" value="Oxysterol-bd"/>
</dbReference>
<dbReference type="Pfam" id="PF01237">
    <property type="entry name" value="Oxysterol_BP"/>
    <property type="match status" value="2"/>
</dbReference>
<dbReference type="PANTHER" id="PTHR10972">
    <property type="entry name" value="OXYSTEROL-BINDING PROTEIN-RELATED"/>
    <property type="match status" value="1"/>
</dbReference>
<evidence type="ECO:0000313" key="4">
    <source>
        <dbReference type="Proteomes" id="UP000054107"/>
    </source>
</evidence>
<dbReference type="InterPro" id="IPR037239">
    <property type="entry name" value="OSBP_sf"/>
</dbReference>
<dbReference type="GO" id="GO:0016020">
    <property type="term" value="C:membrane"/>
    <property type="evidence" value="ECO:0007669"/>
    <property type="project" value="TreeGrafter"/>
</dbReference>
<dbReference type="InterPro" id="IPR018494">
    <property type="entry name" value="Oxysterol-bd_CS"/>
</dbReference>
<name>A0A0B7NKT3_9FUNG</name>
<dbReference type="OrthoDB" id="14833at2759"/>
<comment type="similarity">
    <text evidence="1 2">Belongs to the OSBP family.</text>
</comment>
<dbReference type="Gene3D" id="2.40.160.120">
    <property type="match status" value="1"/>
</dbReference>
<evidence type="ECO:0000256" key="2">
    <source>
        <dbReference type="RuleBase" id="RU003844"/>
    </source>
</evidence>
<dbReference type="Gene3D" id="3.30.70.3490">
    <property type="match status" value="1"/>
</dbReference>
<dbReference type="Gene3D" id="1.10.287.2720">
    <property type="match status" value="1"/>
</dbReference>
<evidence type="ECO:0000256" key="1">
    <source>
        <dbReference type="ARBA" id="ARBA00008842"/>
    </source>
</evidence>
<accession>A0A0B7NKT3</accession>
<evidence type="ECO:0008006" key="5">
    <source>
        <dbReference type="Google" id="ProtNLM"/>
    </source>
</evidence>
<evidence type="ECO:0000313" key="3">
    <source>
        <dbReference type="EMBL" id="CEP16150.1"/>
    </source>
</evidence>
<sequence length="415" mass="47152">MFRRGSANEGGDPDCTEDLENESKSILMGIISQLRKDMDLHRVTLPTFVLEPRSMLERVTDFMSHPELLIEASKKSDPLQRFLGVVCYFLSGWHIKPKGVKKPYNPVLGEIFRCKYKYSNGTDAIYVAEQVSHHPPISAYYYGSPENGVYIQGDLRPKSRFLGNSAATLMEGENHIIFTDLHNERYDITMPNVYARGILIGKMVLELGDSCKVRCRTSDLLCELDFKTKGFFSGEYNSVSGKVKKESTGEVLYEISGQWSSKIYIKKPKASNKDLFFDVDKATIHPKEVKNIEEQEPLESRRLWSKVTSAILKRDMDKATDEKTLIEDKQREETKQREAQCTKFNPRFFNVLDGDQFEFKGIASLDYKNKSNAKEELEKAIFSPLVITSQTGQPSPSTSTKNANNISISTFSTAY</sequence>
<dbReference type="AlphaFoldDB" id="A0A0B7NKT3"/>
<dbReference type="FunFam" id="1.10.287.2720:FF:000001">
    <property type="entry name" value="Oxysterol-binding OBPalpha"/>
    <property type="match status" value="1"/>
</dbReference>
<protein>
    <recommendedName>
        <fullName evidence="5">Oxysterol-binding protein</fullName>
    </recommendedName>
</protein>
<dbReference type="GO" id="GO:0032541">
    <property type="term" value="C:cortical endoplasmic reticulum"/>
    <property type="evidence" value="ECO:0007669"/>
    <property type="project" value="TreeGrafter"/>
</dbReference>
<reference evidence="3 4" key="1">
    <citation type="submission" date="2014-09" db="EMBL/GenBank/DDBJ databases">
        <authorList>
            <person name="Ellenberger Sabrina"/>
        </authorList>
    </citation>
    <scope>NUCLEOTIDE SEQUENCE [LARGE SCALE GENOMIC DNA]</scope>
    <source>
        <strain evidence="3 4">CBS 412.66</strain>
    </source>
</reference>
<dbReference type="GO" id="GO:0005829">
    <property type="term" value="C:cytosol"/>
    <property type="evidence" value="ECO:0007669"/>
    <property type="project" value="TreeGrafter"/>
</dbReference>
<keyword evidence="4" id="KW-1185">Reference proteome</keyword>
<dbReference type="STRING" id="35722.A0A0B7NKT3"/>
<dbReference type="Proteomes" id="UP000054107">
    <property type="component" value="Unassembled WGS sequence"/>
</dbReference>
<dbReference type="EMBL" id="LN732864">
    <property type="protein sequence ID" value="CEP16150.1"/>
    <property type="molecule type" value="Genomic_DNA"/>
</dbReference>
<dbReference type="GO" id="GO:0032934">
    <property type="term" value="F:sterol binding"/>
    <property type="evidence" value="ECO:0007669"/>
    <property type="project" value="TreeGrafter"/>
</dbReference>
<dbReference type="SUPFAM" id="SSF144000">
    <property type="entry name" value="Oxysterol-binding protein-like"/>
    <property type="match status" value="1"/>
</dbReference>
<dbReference type="PANTHER" id="PTHR10972:SF102">
    <property type="entry name" value="OXYSTEROL-BINDING PROTEIN"/>
    <property type="match status" value="1"/>
</dbReference>